<feature type="domain" description="T6SS Phospholipase effector Tle1-like catalytic" evidence="1">
    <location>
        <begin position="11"/>
        <end position="213"/>
    </location>
</feature>
<dbReference type="EMBL" id="JAQJAN010000012">
    <property type="protein sequence ID" value="KAJ5716236.1"/>
    <property type="molecule type" value="Genomic_DNA"/>
</dbReference>
<accession>A0AAD6HGL8</accession>
<dbReference type="Pfam" id="PF09994">
    <property type="entry name" value="T6SS_Tle1-like_cat"/>
    <property type="match status" value="1"/>
</dbReference>
<protein>
    <recommendedName>
        <fullName evidence="1">T6SS Phospholipase effector Tle1-like catalytic domain-containing protein</fullName>
    </recommendedName>
</protein>
<evidence type="ECO:0000313" key="3">
    <source>
        <dbReference type="Proteomes" id="UP001215712"/>
    </source>
</evidence>
<reference evidence="2" key="1">
    <citation type="journal article" date="2023" name="IMA Fungus">
        <title>Comparative genomic study of the Penicillium genus elucidates a diverse pangenome and 15 lateral gene transfer events.</title>
        <authorList>
            <person name="Petersen C."/>
            <person name="Sorensen T."/>
            <person name="Nielsen M.R."/>
            <person name="Sondergaard T.E."/>
            <person name="Sorensen J.L."/>
            <person name="Fitzpatrick D.A."/>
            <person name="Frisvad J.C."/>
            <person name="Nielsen K.L."/>
        </authorList>
    </citation>
    <scope>NUCLEOTIDE SEQUENCE</scope>
    <source>
        <strain evidence="2">IBT 17514</strain>
    </source>
</reference>
<dbReference type="SUPFAM" id="SSF53474">
    <property type="entry name" value="alpha/beta-Hydrolases"/>
    <property type="match status" value="1"/>
</dbReference>
<name>A0AAD6HGL8_9EURO</name>
<evidence type="ECO:0000313" key="2">
    <source>
        <dbReference type="EMBL" id="KAJ5716236.1"/>
    </source>
</evidence>
<comment type="caution">
    <text evidence="2">The sequence shown here is derived from an EMBL/GenBank/DDBJ whole genome shotgun (WGS) entry which is preliminary data.</text>
</comment>
<dbReference type="AlphaFoldDB" id="A0AAD6HGL8"/>
<evidence type="ECO:0000259" key="1">
    <source>
        <dbReference type="Pfam" id="PF09994"/>
    </source>
</evidence>
<reference evidence="2" key="2">
    <citation type="submission" date="2023-01" db="EMBL/GenBank/DDBJ databases">
        <authorList>
            <person name="Petersen C."/>
        </authorList>
    </citation>
    <scope>NUCLEOTIDE SEQUENCE</scope>
    <source>
        <strain evidence="2">IBT 17514</strain>
    </source>
</reference>
<dbReference type="PANTHER" id="PTHR33840">
    <property type="match status" value="1"/>
</dbReference>
<proteinExistence type="predicted"/>
<gene>
    <name evidence="2" type="ORF">N7493_008147</name>
</gene>
<dbReference type="PANTHER" id="PTHR33840:SF1">
    <property type="entry name" value="TLE1 PHOSPHOLIPASE DOMAIN-CONTAINING PROTEIN"/>
    <property type="match status" value="1"/>
</dbReference>
<dbReference type="InterPro" id="IPR029058">
    <property type="entry name" value="AB_hydrolase_fold"/>
</dbReference>
<dbReference type="InterPro" id="IPR018712">
    <property type="entry name" value="Tle1-like_cat"/>
</dbReference>
<keyword evidence="3" id="KW-1185">Reference proteome</keyword>
<dbReference type="GO" id="GO:0017000">
    <property type="term" value="P:antibiotic biosynthetic process"/>
    <property type="evidence" value="ECO:0007669"/>
    <property type="project" value="UniProtKB-ARBA"/>
</dbReference>
<sequence length="497" mass="56550">MGTMPERSDKRRLILCLDGTWMNSDKGDDQTSGSRYGTLAPPTNVTRMYRSLQKRGPHGESQIMYYHPGVGSTGGVADSISGGLFGDGVGENIREAYSFIATNYEPGDEIILIGFSRGAFTARGVAALIDAVGLLNSEGLNMLYPIFKDVENMHNPDYKDKFPYTPFPDKFRRSDAAADYKKRLFDLTRVSHEGIPITVRCVAVWETVGSLALALDEDRTSFAPAVWERPNDVRTDLRQVWFCGAHSNVGGGLRDQELANVSMAWMMDQLTSIGVTFYDNTIDIMWEKNMRFFFKYPDGAPPPKKERDHHRLRWAHRRVYDDHYPVRPWALGEIVQPDTGVYRLAGKTTRTPGQYHRVDPKTGLPTPYFLKNTNERVHSSVRVRLDLGGLGYDDEEHYKCRALLKKGLWEPCLIRTVISYSREAHNAHRDEIETDSLEGERWGWVYRGPKENSPPQEILMEEPLGPWQNRLLSMSKGMYTPMHLLSGTVPWDFESNE</sequence>
<organism evidence="2 3">
    <name type="scientific">Penicillium malachiteum</name>
    <dbReference type="NCBI Taxonomy" id="1324776"/>
    <lineage>
        <taxon>Eukaryota</taxon>
        <taxon>Fungi</taxon>
        <taxon>Dikarya</taxon>
        <taxon>Ascomycota</taxon>
        <taxon>Pezizomycotina</taxon>
        <taxon>Eurotiomycetes</taxon>
        <taxon>Eurotiomycetidae</taxon>
        <taxon>Eurotiales</taxon>
        <taxon>Aspergillaceae</taxon>
        <taxon>Penicillium</taxon>
    </lineage>
</organism>
<dbReference type="Proteomes" id="UP001215712">
    <property type="component" value="Unassembled WGS sequence"/>
</dbReference>
<dbReference type="GO" id="GO:0072330">
    <property type="term" value="P:monocarboxylic acid biosynthetic process"/>
    <property type="evidence" value="ECO:0007669"/>
    <property type="project" value="UniProtKB-ARBA"/>
</dbReference>